<evidence type="ECO:0000256" key="5">
    <source>
        <dbReference type="ARBA" id="ARBA00023136"/>
    </source>
</evidence>
<dbReference type="EMBL" id="JAPZBQ010000005">
    <property type="protein sequence ID" value="KAJ5329603.1"/>
    <property type="molecule type" value="Genomic_DNA"/>
</dbReference>
<feature type="transmembrane region" description="Helical" evidence="6">
    <location>
        <begin position="331"/>
        <end position="348"/>
    </location>
</feature>
<evidence type="ECO:0000256" key="6">
    <source>
        <dbReference type="SAM" id="Phobius"/>
    </source>
</evidence>
<dbReference type="InterPro" id="IPR036259">
    <property type="entry name" value="MFS_trans_sf"/>
</dbReference>
<keyword evidence="4 6" id="KW-1133">Transmembrane helix</keyword>
<evidence type="ECO:0000256" key="2">
    <source>
        <dbReference type="ARBA" id="ARBA00022448"/>
    </source>
</evidence>
<keyword evidence="5 6" id="KW-0472">Membrane</keyword>
<evidence type="ECO:0000256" key="3">
    <source>
        <dbReference type="ARBA" id="ARBA00022692"/>
    </source>
</evidence>
<evidence type="ECO:0000313" key="9">
    <source>
        <dbReference type="Proteomes" id="UP001147695"/>
    </source>
</evidence>
<feature type="transmembrane region" description="Helical" evidence="6">
    <location>
        <begin position="139"/>
        <end position="157"/>
    </location>
</feature>
<evidence type="ECO:0000313" key="8">
    <source>
        <dbReference type="EMBL" id="KAJ5329603.1"/>
    </source>
</evidence>
<dbReference type="SUPFAM" id="SSF103473">
    <property type="entry name" value="MFS general substrate transporter"/>
    <property type="match status" value="1"/>
</dbReference>
<dbReference type="PRINTS" id="PR01036">
    <property type="entry name" value="TCRTETB"/>
</dbReference>
<organism evidence="8 9">
    <name type="scientific">Penicillium brevicompactum</name>
    <dbReference type="NCBI Taxonomy" id="5074"/>
    <lineage>
        <taxon>Eukaryota</taxon>
        <taxon>Fungi</taxon>
        <taxon>Dikarya</taxon>
        <taxon>Ascomycota</taxon>
        <taxon>Pezizomycotina</taxon>
        <taxon>Eurotiomycetes</taxon>
        <taxon>Eurotiomycetidae</taxon>
        <taxon>Eurotiales</taxon>
        <taxon>Aspergillaceae</taxon>
        <taxon>Penicillium</taxon>
    </lineage>
</organism>
<feature type="transmembrane region" description="Helical" evidence="6">
    <location>
        <begin position="386"/>
        <end position="409"/>
    </location>
</feature>
<gene>
    <name evidence="8" type="ORF">N7452_009993</name>
</gene>
<dbReference type="GO" id="GO:0016020">
    <property type="term" value="C:membrane"/>
    <property type="evidence" value="ECO:0007669"/>
    <property type="project" value="UniProtKB-SubCell"/>
</dbReference>
<dbReference type="Pfam" id="PF07690">
    <property type="entry name" value="MFS_1"/>
    <property type="match status" value="1"/>
</dbReference>
<dbReference type="PROSITE" id="PS50850">
    <property type="entry name" value="MFS"/>
    <property type="match status" value="1"/>
</dbReference>
<sequence>MATSADKQSRPVLFEARSSETFITFVVSFSVFTLVPVTPATLRERVGLPAKDAGQFEEQRWTSILLALYGVGELVCARESQIAFCKDAKLIEKIALAGYIADRIESRKWPFMVGLILLGGGCALLCVGTNLAFLICGRLLQGASAAVVWAVGCAFLVDSVARERLGQHLGYLGTGMAMGTMVGPLLGGVIYNRCGYYAVFGLAFAMVGLDIVLRIVVIEKKGIRDEVDSSHSDSVVCSQLKSTSGDELGTLDPVCGEKPTAAKGGKEDGVRCPGQEAQRRQRGPLMVLLRSERMWATIWGYFVLSMILSCFDSVLPLFVEDTFGWSQLGQGLIFLPLSIPNFLGPVFGHVNDRFGKARRYLAAGSFLGATVACVLLRLISQNTIKWKVVLCVLLALLGLSLAALVPCMLSEIGFIVLEEEERKPGVFGKVQPVALVYGILSFVFAAGSIVGPFLAGFIRESAGWNTMTWVLGLIAGVSAIPMLLLGGLFVPSPKLTKSDHRGD</sequence>
<accession>A0A9W9QCJ5</accession>
<dbReference type="InterPro" id="IPR020846">
    <property type="entry name" value="MFS_dom"/>
</dbReference>
<evidence type="ECO:0000256" key="1">
    <source>
        <dbReference type="ARBA" id="ARBA00004141"/>
    </source>
</evidence>
<keyword evidence="2" id="KW-0813">Transport</keyword>
<dbReference type="InterPro" id="IPR050930">
    <property type="entry name" value="MFS_Vesicular_Transporter"/>
</dbReference>
<reference evidence="8" key="1">
    <citation type="submission" date="2022-12" db="EMBL/GenBank/DDBJ databases">
        <authorList>
            <person name="Petersen C."/>
        </authorList>
    </citation>
    <scope>NUCLEOTIDE SEQUENCE</scope>
    <source>
        <strain evidence="8">IBT 35673</strain>
    </source>
</reference>
<protein>
    <recommendedName>
        <fullName evidence="7">Major facilitator superfamily (MFS) profile domain-containing protein</fullName>
    </recommendedName>
</protein>
<feature type="transmembrane region" description="Helical" evidence="6">
    <location>
        <begin position="298"/>
        <end position="319"/>
    </location>
</feature>
<dbReference type="CDD" id="cd17325">
    <property type="entry name" value="MFS_MdtG_SLC18_like"/>
    <property type="match status" value="1"/>
</dbReference>
<feature type="domain" description="Major facilitator superfamily (MFS) profile" evidence="7">
    <location>
        <begin position="16"/>
        <end position="494"/>
    </location>
</feature>
<feature type="transmembrane region" description="Helical" evidence="6">
    <location>
        <begin position="197"/>
        <end position="217"/>
    </location>
</feature>
<evidence type="ECO:0000259" key="7">
    <source>
        <dbReference type="PROSITE" id="PS50850"/>
    </source>
</evidence>
<feature type="transmembrane region" description="Helical" evidence="6">
    <location>
        <begin position="360"/>
        <end position="380"/>
    </location>
</feature>
<keyword evidence="3 6" id="KW-0812">Transmembrane</keyword>
<feature type="transmembrane region" description="Helical" evidence="6">
    <location>
        <begin position="169"/>
        <end position="191"/>
    </location>
</feature>
<comment type="caution">
    <text evidence="8">The sequence shown here is derived from an EMBL/GenBank/DDBJ whole genome shotgun (WGS) entry which is preliminary data.</text>
</comment>
<feature type="transmembrane region" description="Helical" evidence="6">
    <location>
        <begin position="467"/>
        <end position="490"/>
    </location>
</feature>
<feature type="transmembrane region" description="Helical" evidence="6">
    <location>
        <begin position="430"/>
        <end position="455"/>
    </location>
</feature>
<feature type="transmembrane region" description="Helical" evidence="6">
    <location>
        <begin position="111"/>
        <end position="133"/>
    </location>
</feature>
<reference evidence="8" key="2">
    <citation type="journal article" date="2023" name="IMA Fungus">
        <title>Comparative genomic study of the Penicillium genus elucidates a diverse pangenome and 15 lateral gene transfer events.</title>
        <authorList>
            <person name="Petersen C."/>
            <person name="Sorensen T."/>
            <person name="Nielsen M.R."/>
            <person name="Sondergaard T.E."/>
            <person name="Sorensen J.L."/>
            <person name="Fitzpatrick D.A."/>
            <person name="Frisvad J.C."/>
            <person name="Nielsen K.L."/>
        </authorList>
    </citation>
    <scope>NUCLEOTIDE SEQUENCE</scope>
    <source>
        <strain evidence="8">IBT 35673</strain>
    </source>
</reference>
<dbReference type="Proteomes" id="UP001147695">
    <property type="component" value="Unassembled WGS sequence"/>
</dbReference>
<dbReference type="PANTHER" id="PTHR23506:SF23">
    <property type="entry name" value="GH10249P"/>
    <property type="match status" value="1"/>
</dbReference>
<dbReference type="AlphaFoldDB" id="A0A9W9QCJ5"/>
<dbReference type="GO" id="GO:0022857">
    <property type="term" value="F:transmembrane transporter activity"/>
    <property type="evidence" value="ECO:0007669"/>
    <property type="project" value="InterPro"/>
</dbReference>
<dbReference type="PANTHER" id="PTHR23506">
    <property type="entry name" value="GH10249P"/>
    <property type="match status" value="1"/>
</dbReference>
<comment type="subcellular location">
    <subcellularLocation>
        <location evidence="1">Membrane</location>
        <topology evidence="1">Multi-pass membrane protein</topology>
    </subcellularLocation>
</comment>
<evidence type="ECO:0000256" key="4">
    <source>
        <dbReference type="ARBA" id="ARBA00022989"/>
    </source>
</evidence>
<proteinExistence type="predicted"/>
<dbReference type="Gene3D" id="1.20.1250.20">
    <property type="entry name" value="MFS general substrate transporter like domains"/>
    <property type="match status" value="2"/>
</dbReference>
<name>A0A9W9QCJ5_PENBR</name>
<dbReference type="InterPro" id="IPR011701">
    <property type="entry name" value="MFS"/>
</dbReference>